<keyword evidence="3" id="KW-0285">Flavoprotein</keyword>
<comment type="similarity">
    <text evidence="5">Belongs to the SsuE family. Isf subfamily.</text>
</comment>
<dbReference type="Gene3D" id="3.40.50.360">
    <property type="match status" value="1"/>
</dbReference>
<evidence type="ECO:0000256" key="1">
    <source>
        <dbReference type="ARBA" id="ARBA00001917"/>
    </source>
</evidence>
<accession>A0A0E3S3G6</accession>
<feature type="region of interest" description="Disordered" evidence="6">
    <location>
        <begin position="209"/>
        <end position="254"/>
    </location>
</feature>
<dbReference type="OrthoDB" id="9059at2157"/>
<dbReference type="GO" id="GO:0016491">
    <property type="term" value="F:oxidoreductase activity"/>
    <property type="evidence" value="ECO:0007669"/>
    <property type="project" value="InterPro"/>
</dbReference>
<evidence type="ECO:0000256" key="6">
    <source>
        <dbReference type="SAM" id="MobiDB-lite"/>
    </source>
</evidence>
<dbReference type="Pfam" id="PF03358">
    <property type="entry name" value="FMN_red"/>
    <property type="match status" value="1"/>
</dbReference>
<keyword evidence="4" id="KW-0288">FMN</keyword>
<comment type="cofactor">
    <cofactor evidence="2">
        <name>[4Fe-4S] cluster</name>
        <dbReference type="ChEBI" id="CHEBI:49883"/>
    </cofactor>
</comment>
<dbReference type="InterPro" id="IPR029039">
    <property type="entry name" value="Flavoprotein-like_sf"/>
</dbReference>
<dbReference type="KEGG" id="mls:MSLAZ_2228"/>
<gene>
    <name evidence="8" type="ORF">MSLAZ_2228</name>
</gene>
<comment type="cofactor">
    <cofactor evidence="1">
        <name>FMN</name>
        <dbReference type="ChEBI" id="CHEBI:58210"/>
    </cofactor>
</comment>
<dbReference type="InterPro" id="IPR051796">
    <property type="entry name" value="ISF_SsuE-like"/>
</dbReference>
<evidence type="ECO:0000256" key="5">
    <source>
        <dbReference type="ARBA" id="ARBA00038292"/>
    </source>
</evidence>
<dbReference type="PANTHER" id="PTHR43278:SF3">
    <property type="entry name" value="IRON-SULFUR FLAVOPROTEIN MJ0731"/>
    <property type="match status" value="1"/>
</dbReference>
<dbReference type="EMBL" id="CP009515">
    <property type="protein sequence ID" value="AKB75489.1"/>
    <property type="molecule type" value="Genomic_DNA"/>
</dbReference>
<evidence type="ECO:0000256" key="3">
    <source>
        <dbReference type="ARBA" id="ARBA00022630"/>
    </source>
</evidence>
<proteinExistence type="inferred from homology"/>
<reference evidence="8 9" key="1">
    <citation type="submission" date="2014-07" db="EMBL/GenBank/DDBJ databases">
        <title>Methanogenic archaea and the global carbon cycle.</title>
        <authorList>
            <person name="Henriksen J.R."/>
            <person name="Luke J."/>
            <person name="Reinhart S."/>
            <person name="Benedict M.N."/>
            <person name="Youngblut N.D."/>
            <person name="Metcalf M.E."/>
            <person name="Whitaker R.J."/>
            <person name="Metcalf W.W."/>
        </authorList>
    </citation>
    <scope>NUCLEOTIDE SEQUENCE [LARGE SCALE GENOMIC DNA]</scope>
    <source>
        <strain evidence="8 9">Z-7289</strain>
    </source>
</reference>
<dbReference type="InterPro" id="IPR005025">
    <property type="entry name" value="FMN_Rdtase-like_dom"/>
</dbReference>
<keyword evidence="9" id="KW-1185">Reference proteome</keyword>
<dbReference type="STRING" id="1434111.MSLAZ_2228"/>
<dbReference type="Proteomes" id="UP000033072">
    <property type="component" value="Chromosome"/>
</dbReference>
<dbReference type="PANTHER" id="PTHR43278">
    <property type="entry name" value="NAD(P)H-DEPENDENT FMN-CONTAINING OXIDOREDUCTASE YWQN-RELATED"/>
    <property type="match status" value="1"/>
</dbReference>
<evidence type="ECO:0000313" key="9">
    <source>
        <dbReference type="Proteomes" id="UP000033072"/>
    </source>
</evidence>
<dbReference type="PATRIC" id="fig|1434111.4.peg.2968"/>
<evidence type="ECO:0000313" key="8">
    <source>
        <dbReference type="EMBL" id="AKB75489.1"/>
    </source>
</evidence>
<organism evidence="8 9">
    <name type="scientific">Methanosarcina lacustris Z-7289</name>
    <dbReference type="NCBI Taxonomy" id="1434111"/>
    <lineage>
        <taxon>Archaea</taxon>
        <taxon>Methanobacteriati</taxon>
        <taxon>Methanobacteriota</taxon>
        <taxon>Stenosarchaea group</taxon>
        <taxon>Methanomicrobia</taxon>
        <taxon>Methanosarcinales</taxon>
        <taxon>Methanosarcinaceae</taxon>
        <taxon>Methanosarcina</taxon>
    </lineage>
</organism>
<dbReference type="SUPFAM" id="SSF52218">
    <property type="entry name" value="Flavoproteins"/>
    <property type="match status" value="1"/>
</dbReference>
<evidence type="ECO:0000259" key="7">
    <source>
        <dbReference type="Pfam" id="PF03358"/>
    </source>
</evidence>
<sequence length="254" mass="28431">MQETETKPIRVLGISGSPRNMATDFLVQEALRIVKEKYGVETDYFSSKGKKLNFCIHCDFCVKKKEGCIHKDDIAAELYDKMIWADAWIIGTPVYQGTVSAQTKTIMDRCRAVVAKDPKVFLNKVGMGIADGGDRIGGQEPAIQTILNFYVINEMIPVGGGSFGANLGGTFWSKDKGTEGVLEDSEGMRSLKKTLKRLIQTTQLVKKAASVEELEAQKPEMPKEEMPKEEMPKEEMPKEEMPKEEMPKEEMPKE</sequence>
<evidence type="ECO:0000256" key="4">
    <source>
        <dbReference type="ARBA" id="ARBA00022643"/>
    </source>
</evidence>
<protein>
    <recommendedName>
        <fullName evidence="7">NADPH-dependent FMN reductase-like domain-containing protein</fullName>
    </recommendedName>
</protein>
<feature type="compositionally biased region" description="Basic and acidic residues" evidence="6">
    <location>
        <begin position="215"/>
        <end position="254"/>
    </location>
</feature>
<dbReference type="AlphaFoldDB" id="A0A0E3S3G6"/>
<dbReference type="HOGENOM" id="CLU_050993_3_0_2"/>
<evidence type="ECO:0000256" key="2">
    <source>
        <dbReference type="ARBA" id="ARBA00001966"/>
    </source>
</evidence>
<name>A0A0E3S3G6_9EURY</name>
<feature type="domain" description="NADPH-dependent FMN reductase-like" evidence="7">
    <location>
        <begin position="10"/>
        <end position="166"/>
    </location>
</feature>